<feature type="domain" description="DUF8212" evidence="2">
    <location>
        <begin position="227"/>
        <end position="264"/>
    </location>
</feature>
<proteinExistence type="predicted"/>
<organism evidence="3 4">
    <name type="scientific">Colletotrichum asianum</name>
    <dbReference type="NCBI Taxonomy" id="702518"/>
    <lineage>
        <taxon>Eukaryota</taxon>
        <taxon>Fungi</taxon>
        <taxon>Dikarya</taxon>
        <taxon>Ascomycota</taxon>
        <taxon>Pezizomycotina</taxon>
        <taxon>Sordariomycetes</taxon>
        <taxon>Hypocreomycetidae</taxon>
        <taxon>Glomerellales</taxon>
        <taxon>Glomerellaceae</taxon>
        <taxon>Colletotrichum</taxon>
        <taxon>Colletotrichum gloeosporioides species complex</taxon>
    </lineage>
</organism>
<dbReference type="Proteomes" id="UP000434172">
    <property type="component" value="Unassembled WGS sequence"/>
</dbReference>
<dbReference type="InterPro" id="IPR015926">
    <property type="entry name" value="Cytolysin/lectin"/>
</dbReference>
<dbReference type="EMBL" id="WOWK01000082">
    <property type="protein sequence ID" value="KAF0320531.1"/>
    <property type="molecule type" value="Genomic_DNA"/>
</dbReference>
<gene>
    <name evidence="3" type="ORF">GQ607_012287</name>
</gene>
<comment type="caution">
    <text evidence="3">The sequence shown here is derived from an EMBL/GenBank/DDBJ whole genome shotgun (WGS) entry which is preliminary data.</text>
</comment>
<accession>A0A8H3ZNS0</accession>
<protein>
    <submittedName>
        <fullName evidence="3">Het domain-containing protein</fullName>
    </submittedName>
</protein>
<dbReference type="InterPro" id="IPR010730">
    <property type="entry name" value="HET"/>
</dbReference>
<dbReference type="AlphaFoldDB" id="A0A8H3ZNS0"/>
<dbReference type="InterPro" id="IPR058525">
    <property type="entry name" value="DUF8212"/>
</dbReference>
<dbReference type="PANTHER" id="PTHR10622">
    <property type="entry name" value="HET DOMAIN-CONTAINING PROTEIN"/>
    <property type="match status" value="1"/>
</dbReference>
<evidence type="ECO:0000313" key="4">
    <source>
        <dbReference type="Proteomes" id="UP000434172"/>
    </source>
</evidence>
<sequence length="533" mass="60841">MMRLVNTEPVKDPKTRLMRVFPQDETPPYAILSHRWSPKSVGEVTFQHLDPNSESPKGPVSYKKITEFCNKAFDAGFEWAWIDTCCINHEDSQEEGRSINSMYSWYRKAEVCYAYLADVTKLEDIGKSNWFKRGWTLQELLAPRNLIFFDQNWIDIGSRALRRDIIKETTKIPSEVLLINTNTDYSVAQIISWATGRETSRPEDRAYSLLGLLRITMALDYTEGGEKAFVRLQQEIIKRSTDHSIFSWTAKLEEPGKLRDAFAKSPDEFASCADVEPNTTSREFALTNNGLRIQMRINDKDTNMIWGVLDCTRKGKHVAIPLEQIEDAAERRYGRVGRRGPADGATDVEAAIFNEMEYREVYIAPTGPRNFNLSEWMDAGAQYTFFMEPPMTPGNPLVIDLKATGKGRWKFGPRAWELKLEKTGHCGAMLLQHPLGEDQFVVMLGVHNNRVWTNIEPKNGGGESLEEMSNNYLVTAKDFLTSERGKPVLNGLDERVQDLGGGKHVSVKIRNGEVRREKCFRVRISFLIYDSKL</sequence>
<dbReference type="Pfam" id="PF26640">
    <property type="entry name" value="DUF8212"/>
    <property type="match status" value="1"/>
</dbReference>
<dbReference type="Pfam" id="PF07367">
    <property type="entry name" value="FB_lectin"/>
    <property type="match status" value="1"/>
</dbReference>
<keyword evidence="4" id="KW-1185">Reference proteome</keyword>
<name>A0A8H3ZNS0_9PEZI</name>
<dbReference type="OrthoDB" id="4791458at2759"/>
<dbReference type="Pfam" id="PF06985">
    <property type="entry name" value="HET"/>
    <property type="match status" value="1"/>
</dbReference>
<dbReference type="PANTHER" id="PTHR10622:SF10">
    <property type="entry name" value="HET DOMAIN-CONTAINING PROTEIN"/>
    <property type="match status" value="1"/>
</dbReference>
<evidence type="ECO:0000259" key="1">
    <source>
        <dbReference type="Pfam" id="PF06985"/>
    </source>
</evidence>
<evidence type="ECO:0000313" key="3">
    <source>
        <dbReference type="EMBL" id="KAF0320531.1"/>
    </source>
</evidence>
<dbReference type="SUPFAM" id="SSF63724">
    <property type="entry name" value="Cytolysin/lectin"/>
    <property type="match status" value="1"/>
</dbReference>
<evidence type="ECO:0000259" key="2">
    <source>
        <dbReference type="Pfam" id="PF26640"/>
    </source>
</evidence>
<feature type="domain" description="Heterokaryon incompatibility" evidence="1">
    <location>
        <begin position="29"/>
        <end position="119"/>
    </location>
</feature>
<dbReference type="Gene3D" id="2.60.270.20">
    <property type="entry name" value="Cytolysin/lectin"/>
    <property type="match status" value="1"/>
</dbReference>
<reference evidence="3 4" key="1">
    <citation type="submission" date="2019-12" db="EMBL/GenBank/DDBJ databases">
        <title>A genome sequence resource for the geographically widespread anthracnose pathogen Colletotrichum asianum.</title>
        <authorList>
            <person name="Meng Y."/>
        </authorList>
    </citation>
    <scope>NUCLEOTIDE SEQUENCE [LARGE SCALE GENOMIC DNA]</scope>
    <source>
        <strain evidence="3 4">ICMP 18580</strain>
    </source>
</reference>
<dbReference type="InterPro" id="IPR009960">
    <property type="entry name" value="Fruit_body_lectin_fun"/>
</dbReference>